<protein>
    <submittedName>
        <fullName evidence="2">Uncharacterized protein</fullName>
    </submittedName>
</protein>
<keyword evidence="3" id="KW-1185">Reference proteome</keyword>
<comment type="caution">
    <text evidence="2">The sequence shown here is derived from an EMBL/GenBank/DDBJ whole genome shotgun (WGS) entry which is preliminary data.</text>
</comment>
<keyword evidence="1" id="KW-1133">Transmembrane helix</keyword>
<gene>
    <name evidence="2" type="ORF">HKD24_00060</name>
</gene>
<keyword evidence="1" id="KW-0812">Transmembrane</keyword>
<feature type="transmembrane region" description="Helical" evidence="1">
    <location>
        <begin position="7"/>
        <end position="31"/>
    </location>
</feature>
<evidence type="ECO:0000256" key="1">
    <source>
        <dbReference type="SAM" id="Phobius"/>
    </source>
</evidence>
<proteinExistence type="predicted"/>
<accession>A0ABR9Y0V9</accession>
<feature type="transmembrane region" description="Helical" evidence="1">
    <location>
        <begin position="37"/>
        <end position="59"/>
    </location>
</feature>
<organism evidence="2 3">
    <name type="scientific">Gluconobacter vitians</name>
    <dbReference type="NCBI Taxonomy" id="2728102"/>
    <lineage>
        <taxon>Bacteria</taxon>
        <taxon>Pseudomonadati</taxon>
        <taxon>Pseudomonadota</taxon>
        <taxon>Alphaproteobacteria</taxon>
        <taxon>Acetobacterales</taxon>
        <taxon>Acetobacteraceae</taxon>
        <taxon>Gluconobacter</taxon>
    </lineage>
</organism>
<reference evidence="3" key="1">
    <citation type="submission" date="2020-04" db="EMBL/GenBank/DDBJ databases">
        <title>Description of novel Gluconacetobacter.</title>
        <authorList>
            <person name="Sombolestani A."/>
        </authorList>
    </citation>
    <scope>NUCLEOTIDE SEQUENCE [LARGE SCALE GENOMIC DNA]</scope>
    <source>
        <strain evidence="3">LMG 31484</strain>
    </source>
</reference>
<dbReference type="EMBL" id="JABCQG010000001">
    <property type="protein sequence ID" value="MBF0857610.1"/>
    <property type="molecule type" value="Genomic_DNA"/>
</dbReference>
<evidence type="ECO:0000313" key="3">
    <source>
        <dbReference type="Proteomes" id="UP000623107"/>
    </source>
</evidence>
<evidence type="ECO:0000313" key="2">
    <source>
        <dbReference type="EMBL" id="MBF0857610.1"/>
    </source>
</evidence>
<reference evidence="2 3" key="2">
    <citation type="submission" date="2020-11" db="EMBL/GenBank/DDBJ databases">
        <title>Description of novel Gluconobacter species.</title>
        <authorList>
            <person name="Cleenwerck I."/>
            <person name="Cnockaert M."/>
            <person name="Borremans W."/>
            <person name="Wieme A.D."/>
            <person name="De Vuyst L."/>
            <person name="Vandamme P."/>
        </authorList>
    </citation>
    <scope>NUCLEOTIDE SEQUENCE [LARGE SCALE GENOMIC DNA]</scope>
    <source>
        <strain evidence="2 3">LMG 31484</strain>
    </source>
</reference>
<dbReference type="RefSeq" id="WP_194258465.1">
    <property type="nucleotide sequence ID" value="NZ_JABCQG010000001.1"/>
</dbReference>
<keyword evidence="1" id="KW-0472">Membrane</keyword>
<dbReference type="Proteomes" id="UP000623107">
    <property type="component" value="Unassembled WGS sequence"/>
</dbReference>
<name>A0ABR9Y0V9_9PROT</name>
<sequence>MAGMLQILTYLLSFYLFIKGIEVLQIGLASGRSNRGWMIFIGVATLCACITAGGYFSYIQDQQAQSLSRNMNSPS</sequence>